<dbReference type="EC" id="5.2.1.8" evidence="3"/>
<dbReference type="EMBL" id="HBEY01051727">
    <property type="protein sequence ID" value="CAD8621504.1"/>
    <property type="molecule type" value="Transcribed_RNA"/>
</dbReference>
<dbReference type="InterPro" id="IPR044666">
    <property type="entry name" value="Cyclophilin_A-like"/>
</dbReference>
<dbReference type="PROSITE" id="PS50072">
    <property type="entry name" value="CSA_PPIASE_2"/>
    <property type="match status" value="1"/>
</dbReference>
<reference evidence="6" key="1">
    <citation type="submission" date="2021-01" db="EMBL/GenBank/DDBJ databases">
        <authorList>
            <person name="Corre E."/>
            <person name="Pelletier E."/>
            <person name="Niang G."/>
            <person name="Scheremetjew M."/>
            <person name="Finn R."/>
            <person name="Kale V."/>
            <person name="Holt S."/>
            <person name="Cochrane G."/>
            <person name="Meng A."/>
            <person name="Brown T."/>
            <person name="Cohen L."/>
        </authorList>
    </citation>
    <scope>NUCLEOTIDE SEQUENCE</scope>
    <source>
        <strain evidence="6">PLY182g</strain>
    </source>
</reference>
<gene>
    <name evidence="6" type="ORF">CPEL01642_LOCUS24887</name>
</gene>
<dbReference type="CDD" id="cd00317">
    <property type="entry name" value="cyclophilin"/>
    <property type="match status" value="1"/>
</dbReference>
<dbReference type="Pfam" id="PF00160">
    <property type="entry name" value="Pro_isomerase"/>
    <property type="match status" value="1"/>
</dbReference>
<proteinExistence type="inferred from homology"/>
<name>A0A7S0LSQ5_9EUKA</name>
<keyword evidence="1 3" id="KW-0697">Rotamase</keyword>
<dbReference type="GO" id="GO:0003755">
    <property type="term" value="F:peptidyl-prolyl cis-trans isomerase activity"/>
    <property type="evidence" value="ECO:0007669"/>
    <property type="project" value="UniProtKB-UniRule"/>
</dbReference>
<dbReference type="AlphaFoldDB" id="A0A7S0LSQ5"/>
<feature type="region of interest" description="Disordered" evidence="4">
    <location>
        <begin position="137"/>
        <end position="159"/>
    </location>
</feature>
<feature type="domain" description="PPIase cyclophilin-type" evidence="5">
    <location>
        <begin position="73"/>
        <end position="243"/>
    </location>
</feature>
<dbReference type="PANTHER" id="PTHR45625:SF4">
    <property type="entry name" value="PEPTIDYLPROLYL ISOMERASE DOMAIN AND WD REPEAT-CONTAINING PROTEIN 1"/>
    <property type="match status" value="1"/>
</dbReference>
<dbReference type="PRINTS" id="PR00153">
    <property type="entry name" value="CSAPPISMRASE"/>
</dbReference>
<organism evidence="6">
    <name type="scientific">Coccolithus braarudii</name>
    <dbReference type="NCBI Taxonomy" id="221442"/>
    <lineage>
        <taxon>Eukaryota</taxon>
        <taxon>Haptista</taxon>
        <taxon>Haptophyta</taxon>
        <taxon>Prymnesiophyceae</taxon>
        <taxon>Coccolithales</taxon>
        <taxon>Coccolithaceae</taxon>
        <taxon>Coccolithus</taxon>
    </lineage>
</organism>
<evidence type="ECO:0000256" key="4">
    <source>
        <dbReference type="SAM" id="MobiDB-lite"/>
    </source>
</evidence>
<dbReference type="Gene3D" id="2.40.100.10">
    <property type="entry name" value="Cyclophilin-like"/>
    <property type="match status" value="1"/>
</dbReference>
<comment type="catalytic activity">
    <reaction evidence="3">
        <text>[protein]-peptidylproline (omega=180) = [protein]-peptidylproline (omega=0)</text>
        <dbReference type="Rhea" id="RHEA:16237"/>
        <dbReference type="Rhea" id="RHEA-COMP:10747"/>
        <dbReference type="Rhea" id="RHEA-COMP:10748"/>
        <dbReference type="ChEBI" id="CHEBI:83833"/>
        <dbReference type="ChEBI" id="CHEBI:83834"/>
        <dbReference type="EC" id="5.2.1.8"/>
    </reaction>
</comment>
<sequence>MPERRMLASAVLYACAYSRTAAPLRAVSQAVVASRPVVMNALDTTPATLSRRAAALVAVTAMSATTAHAEGNAYPRMVIETTQGNMEFELWDDVAPKHVKNILTLAKQGFFDGQAFHRIIPGFVIQGGDPNTKLGYGPGGTLEGGDKSKQRTWGRGGPGYNVPAEFNERLHEFGVLSMARSADPNSAGSQFFVCLGRLTSLDNKYTVFGKLTKGEEVLRKIGAAKTVAGDIPETRQGIQRIDQL</sequence>
<comment type="similarity">
    <text evidence="3">Belongs to the cyclophilin-type PPIase family.</text>
</comment>
<evidence type="ECO:0000256" key="3">
    <source>
        <dbReference type="RuleBase" id="RU363019"/>
    </source>
</evidence>
<protein>
    <recommendedName>
        <fullName evidence="3">Peptidyl-prolyl cis-trans isomerase</fullName>
        <shortName evidence="3">PPIase</shortName>
        <ecNumber evidence="3">5.2.1.8</ecNumber>
    </recommendedName>
</protein>
<dbReference type="PANTHER" id="PTHR45625">
    <property type="entry name" value="PEPTIDYL-PROLYL CIS-TRANS ISOMERASE-RELATED"/>
    <property type="match status" value="1"/>
</dbReference>
<comment type="function">
    <text evidence="3">PPIases accelerate the folding of proteins. It catalyzes the cis-trans isomerization of proline imidic peptide bonds in oligopeptides.</text>
</comment>
<evidence type="ECO:0000313" key="6">
    <source>
        <dbReference type="EMBL" id="CAD8621504.1"/>
    </source>
</evidence>
<dbReference type="SUPFAM" id="SSF50891">
    <property type="entry name" value="Cyclophilin-like"/>
    <property type="match status" value="1"/>
</dbReference>
<evidence type="ECO:0000259" key="5">
    <source>
        <dbReference type="PROSITE" id="PS50072"/>
    </source>
</evidence>
<keyword evidence="2 3" id="KW-0413">Isomerase</keyword>
<evidence type="ECO:0000256" key="2">
    <source>
        <dbReference type="ARBA" id="ARBA00023235"/>
    </source>
</evidence>
<evidence type="ECO:0000256" key="1">
    <source>
        <dbReference type="ARBA" id="ARBA00023110"/>
    </source>
</evidence>
<dbReference type="InterPro" id="IPR002130">
    <property type="entry name" value="Cyclophilin-type_PPIase_dom"/>
</dbReference>
<dbReference type="InterPro" id="IPR029000">
    <property type="entry name" value="Cyclophilin-like_dom_sf"/>
</dbReference>
<accession>A0A7S0LSQ5</accession>